<dbReference type="EMBL" id="JADQTO010000007">
    <property type="protein sequence ID" value="MBG0563205.1"/>
    <property type="molecule type" value="Genomic_DNA"/>
</dbReference>
<feature type="compositionally biased region" description="Low complexity" evidence="1">
    <location>
        <begin position="309"/>
        <end position="326"/>
    </location>
</feature>
<proteinExistence type="predicted"/>
<keyword evidence="4" id="KW-1185">Reference proteome</keyword>
<dbReference type="Proteomes" id="UP000598146">
    <property type="component" value="Unassembled WGS sequence"/>
</dbReference>
<evidence type="ECO:0000256" key="1">
    <source>
        <dbReference type="SAM" id="MobiDB-lite"/>
    </source>
</evidence>
<feature type="transmembrane region" description="Helical" evidence="2">
    <location>
        <begin position="156"/>
        <end position="173"/>
    </location>
</feature>
<keyword evidence="2" id="KW-1133">Transmembrane helix</keyword>
<evidence type="ECO:0000256" key="2">
    <source>
        <dbReference type="SAM" id="Phobius"/>
    </source>
</evidence>
<sequence>MNLTAQDEISLYVEGVRQALAHLPAATREELLEDLPEHLAEVLAEGGGSLTERLGTPQAYAAELSASAGITGSAPRPPARAARLAELRGRLGEATRRIDDRTGPLLGYAKASDFLVLLRPAWWVLRGYLAAMAFAYIFDDNSARIGLLPRVVDNELFALLLLAGAILGSIWLGRRGQPAKPVPRLLLKAGTAVLAIYAVVGFFEADGQARQSTSYMDTSYVSEFGHVQDVFVYDNQGRLIKGAQLYDQNGQPIRLGDNGCTDQVTGEWRESRQLGYPRCPDQAPFLVATPGETEAGPTPEPTTAPTPVEPSGAAPSPSVPTPAASK</sequence>
<feature type="region of interest" description="Disordered" evidence="1">
    <location>
        <begin position="273"/>
        <end position="326"/>
    </location>
</feature>
<reference evidence="3" key="1">
    <citation type="submission" date="2020-11" db="EMBL/GenBank/DDBJ databases">
        <title>Isolation and identification of active actinomycetes.</title>
        <authorList>
            <person name="Sun X."/>
        </authorList>
    </citation>
    <scope>NUCLEOTIDE SEQUENCE</scope>
    <source>
        <strain evidence="3">NEAU-A11</strain>
    </source>
</reference>
<dbReference type="AlphaFoldDB" id="A0A931FY49"/>
<evidence type="ECO:0000313" key="3">
    <source>
        <dbReference type="EMBL" id="MBG0563205.1"/>
    </source>
</evidence>
<evidence type="ECO:0000313" key="4">
    <source>
        <dbReference type="Proteomes" id="UP000598146"/>
    </source>
</evidence>
<feature type="compositionally biased region" description="Pro residues" evidence="1">
    <location>
        <begin position="298"/>
        <end position="308"/>
    </location>
</feature>
<gene>
    <name evidence="3" type="ORF">I4J89_17295</name>
</gene>
<keyword evidence="2" id="KW-0812">Transmembrane</keyword>
<dbReference type="RefSeq" id="WP_196415001.1">
    <property type="nucleotide sequence ID" value="NZ_JADQTO010000007.1"/>
</dbReference>
<comment type="caution">
    <text evidence="3">The sequence shown here is derived from an EMBL/GenBank/DDBJ whole genome shotgun (WGS) entry which is preliminary data.</text>
</comment>
<feature type="transmembrane region" description="Helical" evidence="2">
    <location>
        <begin position="185"/>
        <end position="203"/>
    </location>
</feature>
<organism evidence="3 4">
    <name type="scientific">Actinoplanes aureus</name>
    <dbReference type="NCBI Taxonomy" id="2792083"/>
    <lineage>
        <taxon>Bacteria</taxon>
        <taxon>Bacillati</taxon>
        <taxon>Actinomycetota</taxon>
        <taxon>Actinomycetes</taxon>
        <taxon>Micromonosporales</taxon>
        <taxon>Micromonosporaceae</taxon>
        <taxon>Actinoplanes</taxon>
    </lineage>
</organism>
<dbReference type="Pfam" id="PF22564">
    <property type="entry name" value="HAAS"/>
    <property type="match status" value="1"/>
</dbReference>
<keyword evidence="2" id="KW-0472">Membrane</keyword>
<feature type="transmembrane region" description="Helical" evidence="2">
    <location>
        <begin position="114"/>
        <end position="136"/>
    </location>
</feature>
<protein>
    <submittedName>
        <fullName evidence="3">Uncharacterized protein</fullName>
    </submittedName>
</protein>
<feature type="compositionally biased region" description="Low complexity" evidence="1">
    <location>
        <begin position="288"/>
        <end position="297"/>
    </location>
</feature>
<name>A0A931FY49_9ACTN</name>
<accession>A0A931FY49</accession>